<dbReference type="Gene3D" id="3.40.605.10">
    <property type="entry name" value="Aldehyde Dehydrogenase, Chain A, domain 1"/>
    <property type="match status" value="1"/>
</dbReference>
<evidence type="ECO:0000313" key="9">
    <source>
        <dbReference type="EMBL" id="CAE0447020.1"/>
    </source>
</evidence>
<evidence type="ECO:0000256" key="1">
    <source>
        <dbReference type="ARBA" id="ARBA00009986"/>
    </source>
</evidence>
<comment type="similarity">
    <text evidence="1 4 7">Belongs to the aldehyde dehydrogenase family.</text>
</comment>
<dbReference type="InterPro" id="IPR015590">
    <property type="entry name" value="Aldehyde_DH_dom"/>
</dbReference>
<dbReference type="Gene3D" id="3.40.309.10">
    <property type="entry name" value="Aldehyde Dehydrogenase, Chain A, domain 2"/>
    <property type="match status" value="1"/>
</dbReference>
<evidence type="ECO:0000256" key="5">
    <source>
        <dbReference type="PIRSR" id="PIRSR036492-1"/>
    </source>
</evidence>
<evidence type="ECO:0000259" key="8">
    <source>
        <dbReference type="Pfam" id="PF00171"/>
    </source>
</evidence>
<dbReference type="GO" id="GO:0004029">
    <property type="term" value="F:aldehyde dehydrogenase (NAD+) activity"/>
    <property type="evidence" value="ECO:0007669"/>
    <property type="project" value="TreeGrafter"/>
</dbReference>
<dbReference type="InterPro" id="IPR016163">
    <property type="entry name" value="Ald_DH_C"/>
</dbReference>
<dbReference type="Pfam" id="PF00171">
    <property type="entry name" value="Aldedh"/>
    <property type="match status" value="1"/>
</dbReference>
<accession>A0A7S3PQ67</accession>
<dbReference type="FunFam" id="3.40.605.10:FF:000004">
    <property type="entry name" value="Aldehyde dehydrogenase"/>
    <property type="match status" value="1"/>
</dbReference>
<dbReference type="FunFam" id="3.40.309.10:FF:000003">
    <property type="entry name" value="Aldehyde dehydrogenase"/>
    <property type="match status" value="1"/>
</dbReference>
<dbReference type="AlphaFoldDB" id="A0A7S3PQ67"/>
<feature type="domain" description="Aldehyde dehydrogenase" evidence="8">
    <location>
        <begin position="24"/>
        <end position="461"/>
    </location>
</feature>
<evidence type="ECO:0000256" key="7">
    <source>
        <dbReference type="RuleBase" id="RU003345"/>
    </source>
</evidence>
<evidence type="ECO:0000256" key="4">
    <source>
        <dbReference type="PIRNR" id="PIRNR036492"/>
    </source>
</evidence>
<dbReference type="PROSITE" id="PS00687">
    <property type="entry name" value="ALDEHYDE_DEHYDR_GLU"/>
    <property type="match status" value="1"/>
</dbReference>
<protein>
    <recommendedName>
        <fullName evidence="4">Aldehyde dehydrogenase</fullName>
    </recommendedName>
</protein>
<dbReference type="GO" id="GO:0006081">
    <property type="term" value="P:aldehyde metabolic process"/>
    <property type="evidence" value="ECO:0007669"/>
    <property type="project" value="InterPro"/>
</dbReference>
<dbReference type="PANTHER" id="PTHR43570">
    <property type="entry name" value="ALDEHYDE DEHYDROGENASE"/>
    <property type="match status" value="1"/>
</dbReference>
<dbReference type="PANTHER" id="PTHR43570:SF16">
    <property type="entry name" value="ALDEHYDE DEHYDROGENASE TYPE III, ISOFORM Q"/>
    <property type="match status" value="1"/>
</dbReference>
<gene>
    <name evidence="9" type="ORF">ASTO00021_LOCUS17006</name>
</gene>
<dbReference type="SUPFAM" id="SSF53720">
    <property type="entry name" value="ALDH-like"/>
    <property type="match status" value="1"/>
</dbReference>
<dbReference type="InterPro" id="IPR016161">
    <property type="entry name" value="Ald_DH/histidinol_DH"/>
</dbReference>
<sequence length="535" mass="59362">MAAYPPDSKSRYKTAGREFDGQIEPEEVKKLVSDVREAFGKDKTLSKEWRIGQLKAFDKMLDECTEEFCEAMHKDLHKSHFEGYVTEIALIKAEIHAAIKHLDQWMTPVKKPNGGLNAPCWSTTQRDPLGVVLILGAWNYPIQLSLAPMVGAIAAGNCVIMKPGSYAVESSNVMSRIVNRYLDPECIRVVEGNRKVTGAILEEKFDKIFFTGSGYVGRIVLTAAAKHLTPCALELGGKSPVIVDASADITHAAERIAWGTFLNGGQTCVRPDFLMVHEKVADEFIDKFQATVKKFYGEDPQKTEYFGRCINDAAFNRLSDLVKAHQDKIVFGGKTDASEKYISPTMFDFGSDIEAFSKAEVMQDEIFGPLLPTVRYGKTEDVIQFVRALPTGKPLALYAFGTDKRFINEVKTRTSSGGLCVNDVLMHLTNHDLPFGGVGSSGMGAYHGKYSFDCFTHEKAVLQKSPLLDESIFLKFALGARFPPYDSTKKLIVKVFGDPRLDPLINFPIPFLRNLAKLLVVLAVLRIFGIHLVKV</sequence>
<dbReference type="GO" id="GO:0005737">
    <property type="term" value="C:cytoplasm"/>
    <property type="evidence" value="ECO:0007669"/>
    <property type="project" value="TreeGrafter"/>
</dbReference>
<keyword evidence="3" id="KW-0520">NAD</keyword>
<dbReference type="EMBL" id="HBIN01022142">
    <property type="protein sequence ID" value="CAE0447020.1"/>
    <property type="molecule type" value="Transcribed_RNA"/>
</dbReference>
<dbReference type="InterPro" id="IPR016162">
    <property type="entry name" value="Ald_DH_N"/>
</dbReference>
<dbReference type="InterPro" id="IPR029510">
    <property type="entry name" value="Ald_DH_CS_GLU"/>
</dbReference>
<feature type="active site" evidence="5">
    <location>
        <position position="268"/>
    </location>
</feature>
<evidence type="ECO:0000256" key="6">
    <source>
        <dbReference type="PROSITE-ProRule" id="PRU10007"/>
    </source>
</evidence>
<proteinExistence type="inferred from homology"/>
<dbReference type="PIRSF" id="PIRSF036492">
    <property type="entry name" value="ALDH"/>
    <property type="match status" value="1"/>
</dbReference>
<name>A0A7S3PQ67_9STRA</name>
<keyword evidence="2 4" id="KW-0560">Oxidoreductase</keyword>
<dbReference type="CDD" id="cd07087">
    <property type="entry name" value="ALDH_F3-13-14_CALDH-like"/>
    <property type="match status" value="1"/>
</dbReference>
<evidence type="ECO:0000256" key="2">
    <source>
        <dbReference type="ARBA" id="ARBA00023002"/>
    </source>
</evidence>
<feature type="active site" evidence="5 6">
    <location>
        <position position="234"/>
    </location>
</feature>
<organism evidence="9">
    <name type="scientific">Aplanochytrium stocchinoi</name>
    <dbReference type="NCBI Taxonomy" id="215587"/>
    <lineage>
        <taxon>Eukaryota</taxon>
        <taxon>Sar</taxon>
        <taxon>Stramenopiles</taxon>
        <taxon>Bigyra</taxon>
        <taxon>Labyrinthulomycetes</taxon>
        <taxon>Thraustochytrida</taxon>
        <taxon>Thraustochytriidae</taxon>
        <taxon>Aplanochytrium</taxon>
    </lineage>
</organism>
<reference evidence="9" key="1">
    <citation type="submission" date="2021-01" db="EMBL/GenBank/DDBJ databases">
        <authorList>
            <person name="Corre E."/>
            <person name="Pelletier E."/>
            <person name="Niang G."/>
            <person name="Scheremetjew M."/>
            <person name="Finn R."/>
            <person name="Kale V."/>
            <person name="Holt S."/>
            <person name="Cochrane G."/>
            <person name="Meng A."/>
            <person name="Brown T."/>
            <person name="Cohen L."/>
        </authorList>
    </citation>
    <scope>NUCLEOTIDE SEQUENCE</scope>
    <source>
        <strain evidence="9">GSBS06</strain>
    </source>
</reference>
<dbReference type="InterPro" id="IPR012394">
    <property type="entry name" value="Aldehyde_DH_NAD(P)"/>
</dbReference>
<evidence type="ECO:0000256" key="3">
    <source>
        <dbReference type="ARBA" id="ARBA00023027"/>
    </source>
</evidence>